<evidence type="ECO:0000256" key="1">
    <source>
        <dbReference type="SAM" id="Phobius"/>
    </source>
</evidence>
<gene>
    <name evidence="2" type="ORF">JZ751_022489</name>
</gene>
<proteinExistence type="predicted"/>
<keyword evidence="1" id="KW-0812">Transmembrane</keyword>
<protein>
    <submittedName>
        <fullName evidence="2">Uncharacterized protein</fullName>
    </submittedName>
</protein>
<evidence type="ECO:0000313" key="2">
    <source>
        <dbReference type="EMBL" id="KAG9339822.1"/>
    </source>
</evidence>
<feature type="transmembrane region" description="Helical" evidence="1">
    <location>
        <begin position="12"/>
        <end position="29"/>
    </location>
</feature>
<keyword evidence="1" id="KW-0472">Membrane</keyword>
<dbReference type="AlphaFoldDB" id="A0A8T2NQD3"/>
<keyword evidence="3" id="KW-1185">Reference proteome</keyword>
<feature type="transmembrane region" description="Helical" evidence="1">
    <location>
        <begin position="105"/>
        <end position="122"/>
    </location>
</feature>
<dbReference type="Proteomes" id="UP000824540">
    <property type="component" value="Unassembled WGS sequence"/>
</dbReference>
<sequence length="336" mass="37354">MSDKTLNPHALPITPATCYSFKSLVFLLLRNPRAGREPKNFSKNCISTSIWWMFVHVCTSVSKLHNSKMITDLERRVFLPSDILMPYWKAALEKKKKRVNNSRSLGWWITVFLLCVKVPAAQRTLLVTLETEQTKLMWVWAREHAQDDYTTVIHSNDKPSDCPTVLNQVSLFFDLIMLLLHKLISTEVSLTGAEVLLWNTHLVHFAVVHFFITVHCQGLSHLHGGAVSLTADECGGDVGVSVLVLQVHHVSHATWQEELIALRLAALEQDAVNVPAWVANRGPHCSVVGSGANELGLLVVFVDAITSLPGAVPVLFRQLPLSLQLLLAQLGVVAGW</sequence>
<reference evidence="2" key="1">
    <citation type="thesis" date="2021" institute="BYU ScholarsArchive" country="Provo, UT, USA">
        <title>Applications of and Algorithms for Genome Assembly and Genomic Analyses with an Emphasis on Marine Teleosts.</title>
        <authorList>
            <person name="Pickett B.D."/>
        </authorList>
    </citation>
    <scope>NUCLEOTIDE SEQUENCE</scope>
    <source>
        <strain evidence="2">HI-2016</strain>
    </source>
</reference>
<feature type="non-terminal residue" evidence="2">
    <location>
        <position position="336"/>
    </location>
</feature>
<comment type="caution">
    <text evidence="2">The sequence shown here is derived from an EMBL/GenBank/DDBJ whole genome shotgun (WGS) entry which is preliminary data.</text>
</comment>
<name>A0A8T2NQD3_9TELE</name>
<evidence type="ECO:0000313" key="3">
    <source>
        <dbReference type="Proteomes" id="UP000824540"/>
    </source>
</evidence>
<keyword evidence="1" id="KW-1133">Transmembrane helix</keyword>
<organism evidence="2 3">
    <name type="scientific">Albula glossodonta</name>
    <name type="common">roundjaw bonefish</name>
    <dbReference type="NCBI Taxonomy" id="121402"/>
    <lineage>
        <taxon>Eukaryota</taxon>
        <taxon>Metazoa</taxon>
        <taxon>Chordata</taxon>
        <taxon>Craniata</taxon>
        <taxon>Vertebrata</taxon>
        <taxon>Euteleostomi</taxon>
        <taxon>Actinopterygii</taxon>
        <taxon>Neopterygii</taxon>
        <taxon>Teleostei</taxon>
        <taxon>Albuliformes</taxon>
        <taxon>Albulidae</taxon>
        <taxon>Albula</taxon>
    </lineage>
</organism>
<dbReference type="EMBL" id="JAFBMS010000050">
    <property type="protein sequence ID" value="KAG9339822.1"/>
    <property type="molecule type" value="Genomic_DNA"/>
</dbReference>
<accession>A0A8T2NQD3</accession>